<reference evidence="1 2" key="1">
    <citation type="submission" date="2018-06" db="EMBL/GenBank/DDBJ databases">
        <title>OYT1 Genome Sequencing.</title>
        <authorList>
            <person name="Kato S."/>
            <person name="Itoh T."/>
            <person name="Ohkuma M."/>
        </authorList>
    </citation>
    <scope>NUCLEOTIDE SEQUENCE [LARGE SCALE GENOMIC DNA]</scope>
    <source>
        <strain evidence="1 2">OYT1</strain>
    </source>
</reference>
<gene>
    <name evidence="1" type="ORF">OYT1_ch2225</name>
</gene>
<keyword evidence="2" id="KW-1185">Reference proteome</keyword>
<protein>
    <submittedName>
        <fullName evidence="1">Uncharacterized protein</fullName>
    </submittedName>
</protein>
<proteinExistence type="predicted"/>
<dbReference type="KEGG" id="fam:OYT1_ch2225"/>
<evidence type="ECO:0000313" key="2">
    <source>
        <dbReference type="Proteomes" id="UP000033070"/>
    </source>
</evidence>
<accession>A0A2Z6GF42</accession>
<name>A0A2Z6GF42_9PROT</name>
<dbReference type="AlphaFoldDB" id="A0A2Z6GF42"/>
<dbReference type="Proteomes" id="UP000033070">
    <property type="component" value="Chromosome"/>
</dbReference>
<evidence type="ECO:0000313" key="1">
    <source>
        <dbReference type="EMBL" id="BBE51745.1"/>
    </source>
</evidence>
<organism evidence="1 2">
    <name type="scientific">Ferriphaselus amnicola</name>
    <dbReference type="NCBI Taxonomy" id="1188319"/>
    <lineage>
        <taxon>Bacteria</taxon>
        <taxon>Pseudomonadati</taxon>
        <taxon>Pseudomonadota</taxon>
        <taxon>Betaproteobacteria</taxon>
        <taxon>Nitrosomonadales</taxon>
        <taxon>Gallionellaceae</taxon>
        <taxon>Ferriphaselus</taxon>
    </lineage>
</organism>
<dbReference type="EMBL" id="AP018738">
    <property type="protein sequence ID" value="BBE51745.1"/>
    <property type="molecule type" value="Genomic_DNA"/>
</dbReference>
<sequence>MKMSPLDRQAFVEKQILRLCNRFGFTTESISTTLLGTTRRDYCNRLAKRGLLRLGKEYDDRPSYYLLTKAGYEIAQGCEQFPLEHISDSHKVTRNLFWHEHMLAEVTAYHLQKSAVSDYLIPRRQMTEAKKYCECKLFDAIYFKDAGDRGRLSSIGVEIENQDWKRGDRLENFIQQISRSLRGDLVGQVLNCTQN</sequence>